<accession>A0ABP9Q8E5</accession>
<reference evidence="4" key="1">
    <citation type="journal article" date="2019" name="Int. J. Syst. Evol. Microbiol.">
        <title>The Global Catalogue of Microorganisms (GCM) 10K type strain sequencing project: providing services to taxonomists for standard genome sequencing and annotation.</title>
        <authorList>
            <consortium name="The Broad Institute Genomics Platform"/>
            <consortium name="The Broad Institute Genome Sequencing Center for Infectious Disease"/>
            <person name="Wu L."/>
            <person name="Ma J."/>
        </authorList>
    </citation>
    <scope>NUCLEOTIDE SEQUENCE [LARGE SCALE GENOMIC DNA]</scope>
    <source>
        <strain evidence="4">JCM 18459</strain>
    </source>
</reference>
<name>A0ABP9Q8E5_9ACTN</name>
<evidence type="ECO:0000259" key="2">
    <source>
        <dbReference type="Pfam" id="PF13338"/>
    </source>
</evidence>
<gene>
    <name evidence="3" type="ORF">GCM10023340_44860</name>
</gene>
<feature type="domain" description="AbiEi antitoxin N-terminal" evidence="2">
    <location>
        <begin position="3"/>
        <end position="48"/>
    </location>
</feature>
<comment type="caution">
    <text evidence="3">The sequence shown here is derived from an EMBL/GenBank/DDBJ whole genome shotgun (WGS) entry which is preliminary data.</text>
</comment>
<sequence length="347" mass="36893">MDEIAELLREQDGVVARPQLLALGLDRTAVARMLRRGELVALHPGVYAERDGQPSWQQRAWAAVLHAGDGAALCLDSAVRAAEGPGRRGRDEGVVHVAVPDARRLRPTAGVQVHRAAGLVGRVQANASPPRVRYEEAVLDLAAAARSDLDAVAVLADACGSRRTTATRLLNRLGSRERVGRRAWLTSVLADVAHGTCSELEHGYRTRVVQPHALPAGRPQTRDHGPDGTDHRDVAHDDLGLVVELDGRAFDASSTQPSCDRDLDLEPNDPGATTLRIGYRQVFDRPCLTAARVAAVMQRLGWAGRPARCPECGTSDGPGRPDLPASAPGPTTGRASRPPRGPSAAAP</sequence>
<feature type="region of interest" description="Disordered" evidence="1">
    <location>
        <begin position="305"/>
        <end position="347"/>
    </location>
</feature>
<dbReference type="RefSeq" id="WP_345464359.1">
    <property type="nucleotide sequence ID" value="NZ_BAABKG010000007.1"/>
</dbReference>
<proteinExistence type="predicted"/>
<dbReference type="EMBL" id="BAABKG010000007">
    <property type="protein sequence ID" value="GAA5156587.1"/>
    <property type="molecule type" value="Genomic_DNA"/>
</dbReference>
<organism evidence="3 4">
    <name type="scientific">Nocardioides marinquilinus</name>
    <dbReference type="NCBI Taxonomy" id="1210400"/>
    <lineage>
        <taxon>Bacteria</taxon>
        <taxon>Bacillati</taxon>
        <taxon>Actinomycetota</taxon>
        <taxon>Actinomycetes</taxon>
        <taxon>Propionibacteriales</taxon>
        <taxon>Nocardioidaceae</taxon>
        <taxon>Nocardioides</taxon>
    </lineage>
</organism>
<protein>
    <recommendedName>
        <fullName evidence="2">AbiEi antitoxin N-terminal domain-containing protein</fullName>
    </recommendedName>
</protein>
<dbReference type="Proteomes" id="UP001500221">
    <property type="component" value="Unassembled WGS sequence"/>
</dbReference>
<evidence type="ECO:0000313" key="3">
    <source>
        <dbReference type="EMBL" id="GAA5156587.1"/>
    </source>
</evidence>
<dbReference type="InterPro" id="IPR025159">
    <property type="entry name" value="AbiEi_N"/>
</dbReference>
<evidence type="ECO:0000256" key="1">
    <source>
        <dbReference type="SAM" id="MobiDB-lite"/>
    </source>
</evidence>
<evidence type="ECO:0000313" key="4">
    <source>
        <dbReference type="Proteomes" id="UP001500221"/>
    </source>
</evidence>
<keyword evidence="4" id="KW-1185">Reference proteome</keyword>
<feature type="compositionally biased region" description="Low complexity" evidence="1">
    <location>
        <begin position="328"/>
        <end position="347"/>
    </location>
</feature>
<dbReference type="Pfam" id="PF13338">
    <property type="entry name" value="AbiEi_4"/>
    <property type="match status" value="1"/>
</dbReference>